<feature type="domain" description="Surface lipoprotein assembly modifier C-terminal" evidence="3">
    <location>
        <begin position="174"/>
        <end position="452"/>
    </location>
</feature>
<dbReference type="PROSITE" id="PS50005">
    <property type="entry name" value="TPR"/>
    <property type="match status" value="1"/>
</dbReference>
<dbReference type="InterPro" id="IPR007655">
    <property type="entry name" value="Slam_C"/>
</dbReference>
<evidence type="ECO:0000256" key="2">
    <source>
        <dbReference type="SAM" id="SignalP"/>
    </source>
</evidence>
<proteinExistence type="predicted"/>
<keyword evidence="1" id="KW-0802">TPR repeat</keyword>
<dbReference type="SUPFAM" id="SSF48452">
    <property type="entry name" value="TPR-like"/>
    <property type="match status" value="1"/>
</dbReference>
<sequence>MLRIDAALALMLAIGPTPALASDGGSDASVSSSEPCDGIDCVTMSPTEVLAAADHFLEVGNTRAARSMLSALLTNRAVEIRAEANFRLGQIDEREGNRPAAVRRYRAVLDAQPAATRVRLDLARVLAEMGQVDAARDQVRRASTQGLPEAVARSVERFQLSLRSLSRRGASLQISIAPDSNVVSANNASSVLVGSVPIALHDEARAHSGLGLSINAEAFWRPRLGARENFIVNLAAAADLYTYSRANDVDLVLSAGPEFIRGATRFRPMIKAEQRWFGQKPFYAGWGASFNVLHSLGAKSQIQLDVTGMSRTYSGNRGLDGTAWLANVRFDRALSPRFVIRMGGRAGVQGARLPAYANRSLGTDLIVSRDFGKQTAFARATLTRVWGRAPFLFPPDRRNDWIADMELGLSSRKILVAGLTPSARLRYTQSWSPVFFYAFNRIKVEFGLSREF</sequence>
<dbReference type="RefSeq" id="WP_277280092.1">
    <property type="nucleotide sequence ID" value="NZ_JAROCY010000022.1"/>
</dbReference>
<accession>A0ABT6CMR2</accession>
<feature type="signal peptide" evidence="2">
    <location>
        <begin position="1"/>
        <end position="21"/>
    </location>
</feature>
<keyword evidence="2" id="KW-0732">Signal</keyword>
<dbReference type="Gene3D" id="1.25.40.10">
    <property type="entry name" value="Tetratricopeptide repeat domain"/>
    <property type="match status" value="1"/>
</dbReference>
<evidence type="ECO:0000313" key="4">
    <source>
        <dbReference type="EMBL" id="MDF8335197.1"/>
    </source>
</evidence>
<dbReference type="InterPro" id="IPR019734">
    <property type="entry name" value="TPR_rpt"/>
</dbReference>
<keyword evidence="5" id="KW-1185">Reference proteome</keyword>
<comment type="caution">
    <text evidence="4">The sequence shown here is derived from an EMBL/GenBank/DDBJ whole genome shotgun (WGS) entry which is preliminary data.</text>
</comment>
<keyword evidence="4" id="KW-0449">Lipoprotein</keyword>
<protein>
    <submittedName>
        <fullName evidence="4">Surface lipoprotein assembly modifier</fullName>
    </submittedName>
</protein>
<dbReference type="InterPro" id="IPR011990">
    <property type="entry name" value="TPR-like_helical_dom_sf"/>
</dbReference>
<reference evidence="4 5" key="1">
    <citation type="submission" date="2023-03" db="EMBL/GenBank/DDBJ databases">
        <title>Novosphingobium cyanobacteriorum sp. nov., isolated from a eutrophic reservoir during the Microcystis bloom period.</title>
        <authorList>
            <person name="Kang M."/>
            <person name="Le V."/>
            <person name="Ko S.-R."/>
            <person name="Lee S.-A."/>
            <person name="Ahn C.-Y."/>
        </authorList>
    </citation>
    <scope>NUCLEOTIDE SEQUENCE [LARGE SCALE GENOMIC DNA]</scope>
    <source>
        <strain evidence="4 5">HBC54</strain>
    </source>
</reference>
<dbReference type="Pfam" id="PF04575">
    <property type="entry name" value="SlipAM"/>
    <property type="match status" value="1"/>
</dbReference>
<evidence type="ECO:0000313" key="5">
    <source>
        <dbReference type="Proteomes" id="UP001222770"/>
    </source>
</evidence>
<dbReference type="Pfam" id="PF14559">
    <property type="entry name" value="TPR_19"/>
    <property type="match status" value="1"/>
</dbReference>
<dbReference type="Proteomes" id="UP001222770">
    <property type="component" value="Unassembled WGS sequence"/>
</dbReference>
<evidence type="ECO:0000256" key="1">
    <source>
        <dbReference type="PROSITE-ProRule" id="PRU00339"/>
    </source>
</evidence>
<feature type="chain" id="PRO_5045565067" evidence="2">
    <location>
        <begin position="22"/>
        <end position="452"/>
    </location>
</feature>
<gene>
    <name evidence="4" type="ORF">POM99_18490</name>
</gene>
<organism evidence="4 5">
    <name type="scientific">Novosphingobium cyanobacteriorum</name>
    <dbReference type="NCBI Taxonomy" id="3024215"/>
    <lineage>
        <taxon>Bacteria</taxon>
        <taxon>Pseudomonadati</taxon>
        <taxon>Pseudomonadota</taxon>
        <taxon>Alphaproteobacteria</taxon>
        <taxon>Sphingomonadales</taxon>
        <taxon>Sphingomonadaceae</taxon>
        <taxon>Novosphingobium</taxon>
    </lineage>
</organism>
<dbReference type="EMBL" id="JAROCY010000022">
    <property type="protein sequence ID" value="MDF8335197.1"/>
    <property type="molecule type" value="Genomic_DNA"/>
</dbReference>
<feature type="repeat" description="TPR" evidence="1">
    <location>
        <begin position="82"/>
        <end position="115"/>
    </location>
</feature>
<name>A0ABT6CMR2_9SPHN</name>
<evidence type="ECO:0000259" key="3">
    <source>
        <dbReference type="Pfam" id="PF04575"/>
    </source>
</evidence>